<dbReference type="PROSITE" id="PS00197">
    <property type="entry name" value="2FE2S_FER_1"/>
    <property type="match status" value="1"/>
</dbReference>
<sequence>MPYQIAVPEAAQSFPCRDDQTVLGAMIQAGAAAVQVGCRSGGCGVCRVQVLEGRYETGTMSHAQVSEIDRAQGIVLSCQLFPRSDLSLRALGRPLGEGCNGATVSLLRSVAASSCRAA</sequence>
<dbReference type="Pfam" id="PF00111">
    <property type="entry name" value="Fer2"/>
    <property type="match status" value="1"/>
</dbReference>
<dbReference type="Gene3D" id="3.10.20.30">
    <property type="match status" value="1"/>
</dbReference>
<proteinExistence type="predicted"/>
<dbReference type="SUPFAM" id="SSF54292">
    <property type="entry name" value="2Fe-2S ferredoxin-like"/>
    <property type="match status" value="1"/>
</dbReference>
<dbReference type="PROSITE" id="PS51085">
    <property type="entry name" value="2FE2S_FER_2"/>
    <property type="match status" value="1"/>
</dbReference>
<dbReference type="InterPro" id="IPR012675">
    <property type="entry name" value="Beta-grasp_dom_sf"/>
</dbReference>
<dbReference type="AlphaFoldDB" id="A0A0U3JGX8"/>
<dbReference type="GO" id="GO:0051537">
    <property type="term" value="F:2 iron, 2 sulfur cluster binding"/>
    <property type="evidence" value="ECO:0007669"/>
    <property type="project" value="InterPro"/>
</dbReference>
<dbReference type="EMBL" id="KT944271">
    <property type="protein sequence ID" value="ALV86634.1"/>
    <property type="molecule type" value="Genomic_DNA"/>
</dbReference>
<dbReference type="InterPro" id="IPR006058">
    <property type="entry name" value="2Fe2S_fd_BS"/>
</dbReference>
<reference evidence="2" key="1">
    <citation type="submission" date="2015-10" db="EMBL/GenBank/DDBJ databases">
        <title>Biosynthesis of SCL-MCL polyhydroxyalkanoates by metagenomic clones in Pseudomonas putida.</title>
        <authorList>
            <person name="Cheng J."/>
            <person name="Charles T.C."/>
        </authorList>
    </citation>
    <scope>NUCLEOTIDE SEQUENCE</scope>
</reference>
<organism evidence="2">
    <name type="scientific">uncultured bacterium 50</name>
    <dbReference type="NCBI Taxonomy" id="1748278"/>
    <lineage>
        <taxon>Bacteria</taxon>
        <taxon>environmental samples</taxon>
    </lineage>
</organism>
<name>A0A0U3JGX8_9BACT</name>
<evidence type="ECO:0000259" key="1">
    <source>
        <dbReference type="PROSITE" id="PS51085"/>
    </source>
</evidence>
<dbReference type="CDD" id="cd00207">
    <property type="entry name" value="fer2"/>
    <property type="match status" value="1"/>
</dbReference>
<accession>A0A0U3JGX8</accession>
<dbReference type="InterPro" id="IPR001041">
    <property type="entry name" value="2Fe-2S_ferredoxin-type"/>
</dbReference>
<evidence type="ECO:0000313" key="2">
    <source>
        <dbReference type="EMBL" id="ALV86634.1"/>
    </source>
</evidence>
<protein>
    <recommendedName>
        <fullName evidence="1">2Fe-2S ferredoxin-type domain-containing protein</fullName>
    </recommendedName>
</protein>
<dbReference type="InterPro" id="IPR036010">
    <property type="entry name" value="2Fe-2S_ferredoxin-like_sf"/>
</dbReference>
<feature type="domain" description="2Fe-2S ferredoxin-type" evidence="1">
    <location>
        <begin position="3"/>
        <end position="94"/>
    </location>
</feature>